<dbReference type="Proteomes" id="UP000324800">
    <property type="component" value="Unassembled WGS sequence"/>
</dbReference>
<reference evidence="2 3" key="1">
    <citation type="submission" date="2019-03" db="EMBL/GenBank/DDBJ databases">
        <title>Single cell metagenomics reveals metabolic interactions within the superorganism composed of flagellate Streblomastix strix and complex community of Bacteroidetes bacteria on its surface.</title>
        <authorList>
            <person name="Treitli S.C."/>
            <person name="Kolisko M."/>
            <person name="Husnik F."/>
            <person name="Keeling P."/>
            <person name="Hampl V."/>
        </authorList>
    </citation>
    <scope>NUCLEOTIDE SEQUENCE [LARGE SCALE GENOMIC DNA]</scope>
    <source>
        <strain evidence="2">ST1C</strain>
    </source>
</reference>
<accession>A0A5J4U6S7</accession>
<evidence type="ECO:0000256" key="1">
    <source>
        <dbReference type="SAM" id="MobiDB-lite"/>
    </source>
</evidence>
<name>A0A5J4U6S7_9EUKA</name>
<dbReference type="AlphaFoldDB" id="A0A5J4U6S7"/>
<evidence type="ECO:0000313" key="3">
    <source>
        <dbReference type="Proteomes" id="UP000324800"/>
    </source>
</evidence>
<comment type="caution">
    <text evidence="2">The sequence shown here is derived from an EMBL/GenBank/DDBJ whole genome shotgun (WGS) entry which is preliminary data.</text>
</comment>
<gene>
    <name evidence="2" type="ORF">EZS28_038445</name>
</gene>
<dbReference type="EMBL" id="SNRW01019814">
    <property type="protein sequence ID" value="KAA6366028.1"/>
    <property type="molecule type" value="Genomic_DNA"/>
</dbReference>
<feature type="compositionally biased region" description="Polar residues" evidence="1">
    <location>
        <begin position="80"/>
        <end position="94"/>
    </location>
</feature>
<evidence type="ECO:0000313" key="2">
    <source>
        <dbReference type="EMBL" id="KAA6366028.1"/>
    </source>
</evidence>
<protein>
    <submittedName>
        <fullName evidence="2">Uncharacterized protein</fullName>
    </submittedName>
</protein>
<feature type="non-terminal residue" evidence="2">
    <location>
        <position position="440"/>
    </location>
</feature>
<feature type="region of interest" description="Disordered" evidence="1">
    <location>
        <begin position="72"/>
        <end position="106"/>
    </location>
</feature>
<proteinExistence type="predicted"/>
<organism evidence="2 3">
    <name type="scientific">Streblomastix strix</name>
    <dbReference type="NCBI Taxonomy" id="222440"/>
    <lineage>
        <taxon>Eukaryota</taxon>
        <taxon>Metamonada</taxon>
        <taxon>Preaxostyla</taxon>
        <taxon>Oxymonadida</taxon>
        <taxon>Streblomastigidae</taxon>
        <taxon>Streblomastix</taxon>
    </lineage>
</organism>
<sequence length="440" mass="49442">MLDDSNYNDSLILENLSNLQNPLSQTLPISNYHPFLLFTSVGIALFTSHLTQYNFIYPIPFPQPPLSILYIGGQEKDSGHNNPQSTLKSNQKNELNSKKISRHSQQKDVRSLDKLFIASGNTLIIITNGQVQRHTYPYKWFNDLVMTNGANWYLPASTNQQQQQQQPQSIEKIKSPQLYYQASDSDAAIQSPNQQLSAHSSFQSNLDNIHLKIKSSMLFIISASNASMIVDLSKGEFFDFPGKNTDIKELGEGGPEDFQYNPMCINSIVPLPYYSYSQHHSIDNRYLLGVGNGRSGAIHSIGIGHKLQSIMQGKWYEKLPSIFTSRAYSGARLHSLLLVEEEKLSPAILYTISTLCFPSPVKSLSASTILTRSFLIVGCESPPAVFVFRLDSLQIAQQSVDNRNKIWDDGEKLLDSMKYKLAYPTVQRPDPELVIQNGIK</sequence>